<dbReference type="Proteomes" id="UP001499984">
    <property type="component" value="Unassembled WGS sequence"/>
</dbReference>
<evidence type="ECO:0000256" key="1">
    <source>
        <dbReference type="SAM" id="MobiDB-lite"/>
    </source>
</evidence>
<keyword evidence="2" id="KW-1133">Transmembrane helix</keyword>
<sequence length="81" mass="8794">MVRVNGGRHSPSASRPRPAREPDKGRTRTVRTVVLWLLALAAVAFTLTVVWGFIRLDDDLDNPEGGFSGWQCAGQSGTCDP</sequence>
<comment type="caution">
    <text evidence="3">The sequence shown here is derived from an EMBL/GenBank/DDBJ whole genome shotgun (WGS) entry which is preliminary data.</text>
</comment>
<reference evidence="4" key="1">
    <citation type="journal article" date="2019" name="Int. J. Syst. Evol. Microbiol.">
        <title>The Global Catalogue of Microorganisms (GCM) 10K type strain sequencing project: providing services to taxonomists for standard genome sequencing and annotation.</title>
        <authorList>
            <consortium name="The Broad Institute Genomics Platform"/>
            <consortium name="The Broad Institute Genome Sequencing Center for Infectious Disease"/>
            <person name="Wu L."/>
            <person name="Ma J."/>
        </authorList>
    </citation>
    <scope>NUCLEOTIDE SEQUENCE [LARGE SCALE GENOMIC DNA]</scope>
    <source>
        <strain evidence="4">JCM 16925</strain>
    </source>
</reference>
<gene>
    <name evidence="3" type="ORF">GCM10022233_81280</name>
</gene>
<dbReference type="RefSeq" id="WP_345021051.1">
    <property type="nucleotide sequence ID" value="NZ_BAAAZY010000029.1"/>
</dbReference>
<feature type="region of interest" description="Disordered" evidence="1">
    <location>
        <begin position="1"/>
        <end position="27"/>
    </location>
</feature>
<dbReference type="EMBL" id="BAAAZY010000029">
    <property type="protein sequence ID" value="GAA4086380.1"/>
    <property type="molecule type" value="Genomic_DNA"/>
</dbReference>
<protein>
    <submittedName>
        <fullName evidence="3">Uncharacterized protein</fullName>
    </submittedName>
</protein>
<organism evidence="3 4">
    <name type="scientific">Streptomyces shaanxiensis</name>
    <dbReference type="NCBI Taxonomy" id="653357"/>
    <lineage>
        <taxon>Bacteria</taxon>
        <taxon>Bacillati</taxon>
        <taxon>Actinomycetota</taxon>
        <taxon>Actinomycetes</taxon>
        <taxon>Kitasatosporales</taxon>
        <taxon>Streptomycetaceae</taxon>
        <taxon>Streptomyces</taxon>
    </lineage>
</organism>
<evidence type="ECO:0000256" key="2">
    <source>
        <dbReference type="SAM" id="Phobius"/>
    </source>
</evidence>
<keyword evidence="2" id="KW-0472">Membrane</keyword>
<name>A0ABP7WD07_9ACTN</name>
<evidence type="ECO:0000313" key="3">
    <source>
        <dbReference type="EMBL" id="GAA4086380.1"/>
    </source>
</evidence>
<keyword evidence="2" id="KW-0812">Transmembrane</keyword>
<keyword evidence="4" id="KW-1185">Reference proteome</keyword>
<evidence type="ECO:0000313" key="4">
    <source>
        <dbReference type="Proteomes" id="UP001499984"/>
    </source>
</evidence>
<proteinExistence type="predicted"/>
<feature type="transmembrane region" description="Helical" evidence="2">
    <location>
        <begin position="33"/>
        <end position="54"/>
    </location>
</feature>
<accession>A0ABP7WD07</accession>